<evidence type="ECO:0000256" key="7">
    <source>
        <dbReference type="ARBA" id="ARBA00023273"/>
    </source>
</evidence>
<feature type="coiled-coil region" evidence="8">
    <location>
        <begin position="2348"/>
        <end position="2389"/>
    </location>
</feature>
<evidence type="ECO:0000256" key="3">
    <source>
        <dbReference type="ARBA" id="ARBA00022490"/>
    </source>
</evidence>
<evidence type="ECO:0008006" key="12">
    <source>
        <dbReference type="Google" id="ProtNLM"/>
    </source>
</evidence>
<evidence type="ECO:0000256" key="4">
    <source>
        <dbReference type="ARBA" id="ARBA00022794"/>
    </source>
</evidence>
<dbReference type="Proteomes" id="UP001165080">
    <property type="component" value="Unassembled WGS sequence"/>
</dbReference>
<proteinExistence type="predicted"/>
<feature type="coiled-coil region" evidence="8">
    <location>
        <begin position="1618"/>
        <end position="1670"/>
    </location>
</feature>
<feature type="coiled-coil region" evidence="8">
    <location>
        <begin position="1354"/>
        <end position="1381"/>
    </location>
</feature>
<evidence type="ECO:0000256" key="1">
    <source>
        <dbReference type="ARBA" id="ARBA00004120"/>
    </source>
</evidence>
<feature type="region of interest" description="Disordered" evidence="9">
    <location>
        <begin position="2532"/>
        <end position="2569"/>
    </location>
</feature>
<keyword evidence="3" id="KW-0963">Cytoplasm</keyword>
<gene>
    <name evidence="10" type="primary">PLEST004652</name>
    <name evidence="10" type="ORF">PLESTB_000493600</name>
</gene>
<feature type="compositionally biased region" description="Basic and acidic residues" evidence="9">
    <location>
        <begin position="2096"/>
        <end position="2106"/>
    </location>
</feature>
<sequence>MAEGDYEFRPKPTVLGRAELDEVLRVAPPAEAIGRGFTLQEADVDRVIAAARELEGAQVAADPSVPPQQTVETLLRVVRVLQTALDVQFSENEELTADFNELQNNEVRRLREENNRLREMRDQEEATTDVSELRRRNEDLLDQLDEMEQLVEQLRESEKEALARRDELEESIKERDKELIKLQSRAADSTQRYERMRDDYSDLRERYRTLSQEHDRVVSEARVQDTKQQSEWKIERLTKDNRALEVANTELRKDLQTVKEENLEVSEKIIELNSQYQELLSKNLALETRIEEMASDKESLLSIQDELRSELQDKMVLLDEFEDKFNRQYRSWEDEKAGLMAQIEALRREGTKGRRVGKDGELVDAAGLSGASAAEVEELRQELNDMREDKILLLEAYEQLEEDVGKEVDRALSRQQEEMERLKRRVDFLQRKLEEQDEDAEDSRALMTELEEELKDARERNKMYEQGVYGMPQAVEEIRQLRSDLGKANKRMESLVQQINKQAAKVEDLHDENAMLRQKAGLGDADKVDIRDIKMQKEATIAQLRALNALLERQVADLEEERRKLRMEMKFRAKYHGQHALEMGLTHDKLLLLEEYADSLKNNRVEEARVVDQMQQRINFLEVRLAEVMAYADIPPSMRPALSEFDPTGLGTFQEAVQAAVAEAVPLPPTAVALTAALPAIKAKEVEAVRTVMSACMKRLRQMSQSLLEQRNVSDRDYQRHVDAVLAELVDADKVLAALLKDPAALVQQPGADGAAAGPARPRSPISPVGRPLTPLGAALTPGRSIAGHHPAFGGGGGAAAAALMPGDASYLADAVAEELRERLRGLAKQVAGLQADVAAKDVRITQLMEQKGDLERRIGLTMGDRKSEYVTMAEYEGLQLESQGLKDQLIGVLEELGSREREAAELHEASLRYHSKMQTFADQVKLLYREYSGAQAAWKVEKMTLEKKAKKAQADADAYKIATRELQTALDTLSKSRELAEVEKEYLDTVRRMAVVQIKQAKLARELEASVSGEQALTARVTELEEEVRDVSSTARGRIRWLESASEQSKRRLEQLYRELESSVPLTAYHSLVGKHTRLQHEYRKLLEEQAEAVVAPGQDEAFRLRDEVAEVLKRYDQAASQAAELRAKLHQAEMVVKATQEAAAGGPQSQQQQQQQPTTSKAAYAGSQKPQAAGGAPPPVVLDNALGQELVAARVQEEAALRRAELVEKERDRVQHSLADMQVYGKEMEQRLAQAAAELELARQTAAGLEKRLVGAKVKDEVDEMVRRMHASEAAAAEVQRNHSELVYKAEDAERRAEAATRERQRFLAEITNLKAALRDMSGRSDKAALIGKLHLELDHSRTKESLARNALNRSELQRIELEKTIRRQKQELANLTGRVVAHQDHAAWSDRQRHEAQAQLQVSLAGRTEAWKARLWARKLEQLKQRNESLADGLELTRKRILKLEDARQEAELKLEFREDVASWGNRSQSDLAREVARLGDQLLQLRLEKGKLAREDMLLKEKVHYTERVNSELHDLLDKYEAEYFQSQSQLEADRAAAELRAVGLQEEAEKLRERINSLLAAKDLSDAAAGGGGGGGLGLGFGADGGSGGGGAEVGSVIAGVTYRKTLAERDQMIALIEALKVAREEAEHLRTDRTRLQGDYDATLAELEDVRRHHRDALDRLTQQSDALLYALNQFKTKGADATVFDQMKAVAEATVNELKLRLKDRDKLVAALRKQLDEDAGAMLTRHNEDRAEIERLNQKLFERNDASIQDLKSVLDRLPLKQAGQQVPEEQLKLREALERAQDMITILKNRLEQKDAAIDMLKISYEQEMKQLRDTIAALRKEAEAREAAFVAARGEGPTKAHLQKLNTQLKTKDEMLRQLRAAIKALEAKLTQVMKEHADEKMQAASWQAQEKMQEQLDHLTAERDGLVRRLALAEDNVAAAAGADTETQEQLMTLRRRIQEEIERRVVIERQLATVREELQKFKNARDAVVDLTTGMSIEAKRQIEDLQKRIHVLEKQNAALKRKAALEAVGGGLGDGPSQGGGAGGGGGGGGGDDLDGPGGGGGNGGGGKRQPTRGPAGRRVTTTRRDLDAGGGGEDQAGQGPAAEHDPEAEERRERALLQWEEGKKLNAKIDSLRKQVAAKTNEVVTLQKELERRGAQAAGLQAEADKQAAAIRELSEKLRRAQEAPRTDRAKLQEYMERCAAVEEARDALSAEVTRLKAQLQAAAAAAGTSTSAGGASAPPASPGGARLRRDEDVLELRLQRDQLQLQVKRLKERVAELSAVAGDGGGSTAAGGAATRGRAGSAGARLGAGSAGGITSGREAELLSTITNLKAAMEKATANTTPTTKYMQEVARRKEAARDAEAARGEGERLRQQLTASSRMVAELQSANAELRRQLRAGPGAGAAAAAAAAGGGGGGGGAGGVGVAELGLQLSNLEMLLGQRDEEVAALRGALAQRDAELEALRGPGGHASGAEVSSLRRQLRELEAENEDLRNELNAFDPSFWDEVMEMKQQHAELSRQVERYEELVVELSERLGIAPQLQRTGGGRTSAGRRRGAGGLADDGRVGSPPRRGSR</sequence>
<feature type="compositionally biased region" description="Low complexity" evidence="9">
    <location>
        <begin position="2560"/>
        <end position="2569"/>
    </location>
</feature>
<dbReference type="OrthoDB" id="6351660at2759"/>
<feature type="coiled-coil region" evidence="8">
    <location>
        <begin position="1227"/>
        <end position="1254"/>
    </location>
</feature>
<feature type="coiled-coil region" evidence="8">
    <location>
        <begin position="2248"/>
        <end position="2275"/>
    </location>
</feature>
<feature type="region of interest" description="Disordered" evidence="9">
    <location>
        <begin position="2222"/>
        <end position="2241"/>
    </location>
</feature>
<feature type="compositionally biased region" description="Gly residues" evidence="9">
    <location>
        <begin position="2022"/>
        <end position="2061"/>
    </location>
</feature>
<feature type="coiled-coil region" evidence="8">
    <location>
        <begin position="85"/>
        <end position="568"/>
    </location>
</feature>
<keyword evidence="5 8" id="KW-0175">Coiled coil</keyword>
<feature type="compositionally biased region" description="Low complexity" evidence="9">
    <location>
        <begin position="1149"/>
        <end position="1177"/>
    </location>
</feature>
<feature type="coiled-coil region" evidence="8">
    <location>
        <begin position="1779"/>
        <end position="2015"/>
    </location>
</feature>
<feature type="compositionally biased region" description="Low complexity" evidence="9">
    <location>
        <begin position="750"/>
        <end position="768"/>
    </location>
</feature>
<accession>A0A9W6BFN1</accession>
<feature type="region of interest" description="Disordered" evidence="9">
    <location>
        <begin position="2276"/>
        <end position="2305"/>
    </location>
</feature>
<organism evidence="10 11">
    <name type="scientific">Pleodorina starrii</name>
    <dbReference type="NCBI Taxonomy" id="330485"/>
    <lineage>
        <taxon>Eukaryota</taxon>
        <taxon>Viridiplantae</taxon>
        <taxon>Chlorophyta</taxon>
        <taxon>core chlorophytes</taxon>
        <taxon>Chlorophyceae</taxon>
        <taxon>CS clade</taxon>
        <taxon>Chlamydomonadales</taxon>
        <taxon>Volvocaceae</taxon>
        <taxon>Pleodorina</taxon>
    </lineage>
</organism>
<evidence type="ECO:0000256" key="8">
    <source>
        <dbReference type="SAM" id="Coils"/>
    </source>
</evidence>
<feature type="compositionally biased region" description="Low complexity" evidence="9">
    <location>
        <begin position="2222"/>
        <end position="2240"/>
    </location>
</feature>
<feature type="region of interest" description="Disordered" evidence="9">
    <location>
        <begin position="750"/>
        <end position="770"/>
    </location>
</feature>
<feature type="coiled-coil region" evidence="8">
    <location>
        <begin position="2116"/>
        <end position="2220"/>
    </location>
</feature>
<feature type="coiled-coil region" evidence="8">
    <location>
        <begin position="1532"/>
        <end position="1566"/>
    </location>
</feature>
<evidence type="ECO:0000256" key="6">
    <source>
        <dbReference type="ARBA" id="ARBA00023212"/>
    </source>
</evidence>
<feature type="coiled-coil region" evidence="8">
    <location>
        <begin position="1702"/>
        <end position="1751"/>
    </location>
</feature>
<dbReference type="PANTHER" id="PTHR18879">
    <property type="entry name" value="CENTROSOMAL PROTEIN OF 290 KDA"/>
    <property type="match status" value="1"/>
</dbReference>
<feature type="coiled-coil region" evidence="8">
    <location>
        <begin position="1015"/>
        <end position="1060"/>
    </location>
</feature>
<dbReference type="EMBL" id="BRXU01000004">
    <property type="protein sequence ID" value="GLC51356.1"/>
    <property type="molecule type" value="Genomic_DNA"/>
</dbReference>
<evidence type="ECO:0000256" key="5">
    <source>
        <dbReference type="ARBA" id="ARBA00023054"/>
    </source>
</evidence>
<keyword evidence="4" id="KW-0970">Cilium biogenesis/degradation</keyword>
<evidence type="ECO:0000256" key="9">
    <source>
        <dbReference type="SAM" id="MobiDB-lite"/>
    </source>
</evidence>
<reference evidence="10 11" key="1">
    <citation type="journal article" date="2023" name="Commun. Biol.">
        <title>Reorganization of the ancestral sex-determining regions during the evolution of trioecy in Pleodorina starrii.</title>
        <authorList>
            <person name="Takahashi K."/>
            <person name="Suzuki S."/>
            <person name="Kawai-Toyooka H."/>
            <person name="Yamamoto K."/>
            <person name="Hamaji T."/>
            <person name="Ootsuki R."/>
            <person name="Yamaguchi H."/>
            <person name="Kawachi M."/>
            <person name="Higashiyama T."/>
            <person name="Nozaki H."/>
        </authorList>
    </citation>
    <scope>NUCLEOTIDE SEQUENCE [LARGE SCALE GENOMIC DNA]</scope>
    <source>
        <strain evidence="10 11">NIES-4479</strain>
    </source>
</reference>
<feature type="coiled-coil region" evidence="8">
    <location>
        <begin position="1278"/>
        <end position="1319"/>
    </location>
</feature>
<keyword evidence="6" id="KW-0206">Cytoskeleton</keyword>
<evidence type="ECO:0000313" key="10">
    <source>
        <dbReference type="EMBL" id="GLC51356.1"/>
    </source>
</evidence>
<feature type="coiled-coil region" evidence="8">
    <location>
        <begin position="1423"/>
        <end position="1464"/>
    </location>
</feature>
<evidence type="ECO:0000256" key="2">
    <source>
        <dbReference type="ARBA" id="ARBA00004300"/>
    </source>
</evidence>
<dbReference type="PANTHER" id="PTHR18879:SF20">
    <property type="entry name" value="CENTROSOMAL PROTEIN OF 290 KDA"/>
    <property type="match status" value="1"/>
</dbReference>
<comment type="subcellular location">
    <subcellularLocation>
        <location evidence="1">Cytoplasm</location>
        <location evidence="1">Cytoskeleton</location>
        <location evidence="1">Cilium basal body</location>
    </subcellularLocation>
    <subcellularLocation>
        <location evidence="2">Cytoplasm</location>
        <location evidence="2">Cytoskeleton</location>
        <location evidence="2">Microtubule organizing center</location>
        <location evidence="2">Centrosome</location>
    </subcellularLocation>
</comment>
<dbReference type="GO" id="GO:0030030">
    <property type="term" value="P:cell projection organization"/>
    <property type="evidence" value="ECO:0007669"/>
    <property type="project" value="UniProtKB-KW"/>
</dbReference>
<name>A0A9W6BFN1_9CHLO</name>
<dbReference type="Gene3D" id="1.10.287.1490">
    <property type="match status" value="1"/>
</dbReference>
<feature type="compositionally biased region" description="Low complexity" evidence="9">
    <location>
        <begin position="2285"/>
        <end position="2303"/>
    </location>
</feature>
<keyword evidence="7" id="KW-0966">Cell projection</keyword>
<keyword evidence="11" id="KW-1185">Reference proteome</keyword>
<protein>
    <recommendedName>
        <fullName evidence="12">Centrosomal protein of 290kDa coiled-coil region domain-containing protein</fullName>
    </recommendedName>
</protein>
<comment type="caution">
    <text evidence="10">The sequence shown here is derived from an EMBL/GenBank/DDBJ whole genome shotgun (WGS) entry which is preliminary data.</text>
</comment>
<feature type="region of interest" description="Disordered" evidence="9">
    <location>
        <begin position="1142"/>
        <end position="1182"/>
    </location>
</feature>
<evidence type="ECO:0000313" key="11">
    <source>
        <dbReference type="Proteomes" id="UP001165080"/>
    </source>
</evidence>
<feature type="region of interest" description="Disordered" evidence="9">
    <location>
        <begin position="2022"/>
        <end position="2106"/>
    </location>
</feature>
<feature type="coiled-coil region" evidence="8">
    <location>
        <begin position="2469"/>
        <end position="2528"/>
    </location>
</feature>
<dbReference type="InterPro" id="IPR026201">
    <property type="entry name" value="Cep290"/>
</dbReference>